<comment type="caution">
    <text evidence="1">The sequence shown here is derived from an EMBL/GenBank/DDBJ whole genome shotgun (WGS) entry which is preliminary data.</text>
</comment>
<dbReference type="EMBL" id="BART01035564">
    <property type="protein sequence ID" value="GAH15682.1"/>
    <property type="molecule type" value="Genomic_DNA"/>
</dbReference>
<evidence type="ECO:0000313" key="1">
    <source>
        <dbReference type="EMBL" id="GAH15682.1"/>
    </source>
</evidence>
<feature type="non-terminal residue" evidence="1">
    <location>
        <position position="51"/>
    </location>
</feature>
<proteinExistence type="predicted"/>
<gene>
    <name evidence="1" type="ORF">S01H4_60349</name>
</gene>
<dbReference type="AlphaFoldDB" id="X1D642"/>
<reference evidence="1" key="1">
    <citation type="journal article" date="2014" name="Front. Microbiol.">
        <title>High frequency of phylogenetically diverse reductive dehalogenase-homologous genes in deep subseafloor sedimentary metagenomes.</title>
        <authorList>
            <person name="Kawai M."/>
            <person name="Futagami T."/>
            <person name="Toyoda A."/>
            <person name="Takaki Y."/>
            <person name="Nishi S."/>
            <person name="Hori S."/>
            <person name="Arai W."/>
            <person name="Tsubouchi T."/>
            <person name="Morono Y."/>
            <person name="Uchiyama I."/>
            <person name="Ito T."/>
            <person name="Fujiyama A."/>
            <person name="Inagaki F."/>
            <person name="Takami H."/>
        </authorList>
    </citation>
    <scope>NUCLEOTIDE SEQUENCE</scope>
    <source>
        <strain evidence="1">Expedition CK06-06</strain>
    </source>
</reference>
<name>X1D642_9ZZZZ</name>
<protein>
    <submittedName>
        <fullName evidence="1">Uncharacterized protein</fullName>
    </submittedName>
</protein>
<sequence length="51" mass="5940">MFKIPKVLVSLILMAFGPLMAILTIPTDIEFYYNSLNDYLGLTYSFYTYCM</sequence>
<accession>X1D642</accession>
<organism evidence="1">
    <name type="scientific">marine sediment metagenome</name>
    <dbReference type="NCBI Taxonomy" id="412755"/>
    <lineage>
        <taxon>unclassified sequences</taxon>
        <taxon>metagenomes</taxon>
        <taxon>ecological metagenomes</taxon>
    </lineage>
</organism>